<keyword evidence="4" id="KW-1185">Reference proteome</keyword>
<sequence>MSGENNNEELDLSLELSDDEAPEEMSFESARNEALRRVKSALETARREKEQLKQKRRRRQEMFQEQKKAPPSQLLDQMDSAAPQEPEQSQDPDQEEPEEERITASRSLTETYTVTTAQHHKSFQLQTAQDFLQSRLYGAGSRRSTNNELLSLQNKKDHTNRPLHISSRTTGLPKKRLKQRSLNSAGSTSRRPYSPVSIGWACSRNSHHR</sequence>
<accession>A0AAW0Q009</accession>
<dbReference type="PANTHER" id="PTHR32337">
    <property type="entry name" value="NUCLEOLAR PROTEIN 7"/>
    <property type="match status" value="1"/>
</dbReference>
<evidence type="ECO:0000256" key="1">
    <source>
        <dbReference type="SAM" id="MobiDB-lite"/>
    </source>
</evidence>
<name>A0AAW0Q009_9GOBI</name>
<organism evidence="3 4">
    <name type="scientific">Mugilogobius chulae</name>
    <name type="common">yellowstripe goby</name>
    <dbReference type="NCBI Taxonomy" id="88201"/>
    <lineage>
        <taxon>Eukaryota</taxon>
        <taxon>Metazoa</taxon>
        <taxon>Chordata</taxon>
        <taxon>Craniata</taxon>
        <taxon>Vertebrata</taxon>
        <taxon>Euteleostomi</taxon>
        <taxon>Actinopterygii</taxon>
        <taxon>Neopterygii</taxon>
        <taxon>Teleostei</taxon>
        <taxon>Neoteleostei</taxon>
        <taxon>Acanthomorphata</taxon>
        <taxon>Gobiaria</taxon>
        <taxon>Gobiiformes</taxon>
        <taxon>Gobioidei</taxon>
        <taxon>Gobiidae</taxon>
        <taxon>Gobionellinae</taxon>
        <taxon>Mugilogobius</taxon>
    </lineage>
</organism>
<feature type="region of interest" description="Disordered" evidence="1">
    <location>
        <begin position="151"/>
        <end position="209"/>
    </location>
</feature>
<dbReference type="EMBL" id="JBBPFD010000001">
    <property type="protein sequence ID" value="KAK7944961.1"/>
    <property type="molecule type" value="Genomic_DNA"/>
</dbReference>
<evidence type="ECO:0000313" key="4">
    <source>
        <dbReference type="Proteomes" id="UP001460270"/>
    </source>
</evidence>
<feature type="compositionally biased region" description="Acidic residues" evidence="1">
    <location>
        <begin position="88"/>
        <end position="99"/>
    </location>
</feature>
<feature type="compositionally biased region" description="Acidic residues" evidence="1">
    <location>
        <begin position="1"/>
        <end position="26"/>
    </location>
</feature>
<feature type="region of interest" description="Disordered" evidence="1">
    <location>
        <begin position="1"/>
        <end position="122"/>
    </location>
</feature>
<protein>
    <recommendedName>
        <fullName evidence="2">U3 small nucleolar RNA-associated protein NOL7 C-terminal domain-containing protein</fullName>
    </recommendedName>
</protein>
<proteinExistence type="predicted"/>
<dbReference type="Proteomes" id="UP001460270">
    <property type="component" value="Unassembled WGS sequence"/>
</dbReference>
<dbReference type="InterPro" id="IPR012579">
    <property type="entry name" value="NOL7_C"/>
</dbReference>
<feature type="compositionally biased region" description="Polar residues" evidence="1">
    <location>
        <begin position="104"/>
        <end position="122"/>
    </location>
</feature>
<dbReference type="GO" id="GO:0003723">
    <property type="term" value="F:RNA binding"/>
    <property type="evidence" value="ECO:0007669"/>
    <property type="project" value="TreeGrafter"/>
</dbReference>
<evidence type="ECO:0000259" key="2">
    <source>
        <dbReference type="Pfam" id="PF08157"/>
    </source>
</evidence>
<dbReference type="GO" id="GO:0005730">
    <property type="term" value="C:nucleolus"/>
    <property type="evidence" value="ECO:0007669"/>
    <property type="project" value="TreeGrafter"/>
</dbReference>
<reference evidence="4" key="1">
    <citation type="submission" date="2024-04" db="EMBL/GenBank/DDBJ databases">
        <title>Salinicola lusitanus LLJ914,a marine bacterium isolated from the Okinawa Trough.</title>
        <authorList>
            <person name="Li J."/>
        </authorList>
    </citation>
    <scope>NUCLEOTIDE SEQUENCE [LARGE SCALE GENOMIC DNA]</scope>
</reference>
<feature type="compositionally biased region" description="Polar residues" evidence="1">
    <location>
        <begin position="180"/>
        <end position="191"/>
    </location>
</feature>
<dbReference type="AlphaFoldDB" id="A0AAW0Q009"/>
<feature type="domain" description="U3 small nucleolar RNA-associated protein NOL7 C-terminal" evidence="2">
    <location>
        <begin position="112"/>
        <end position="159"/>
    </location>
</feature>
<gene>
    <name evidence="3" type="ORF">WMY93_000689</name>
</gene>
<dbReference type="PANTHER" id="PTHR32337:SF2">
    <property type="entry name" value="NUCLEOLAR PROTEIN 7"/>
    <property type="match status" value="1"/>
</dbReference>
<feature type="compositionally biased region" description="Basic and acidic residues" evidence="1">
    <location>
        <begin position="44"/>
        <end position="53"/>
    </location>
</feature>
<comment type="caution">
    <text evidence="3">The sequence shown here is derived from an EMBL/GenBank/DDBJ whole genome shotgun (WGS) entry which is preliminary data.</text>
</comment>
<evidence type="ECO:0000313" key="3">
    <source>
        <dbReference type="EMBL" id="KAK7944961.1"/>
    </source>
</evidence>
<dbReference type="Pfam" id="PF08157">
    <property type="entry name" value="NUC129"/>
    <property type="match status" value="1"/>
</dbReference>